<dbReference type="CDD" id="cd02883">
    <property type="entry name" value="NUDIX_Hydrolase"/>
    <property type="match status" value="1"/>
</dbReference>
<dbReference type="RefSeq" id="WP_075009121.1">
    <property type="nucleotide sequence ID" value="NZ_FOAP01000015.1"/>
</dbReference>
<sequence length="172" mass="19455">MPLPEAPWRAAQQLTNALTRVAYRGVYSLAMAYWFVRRPEGSGVLVGIWCGSRVLLLQNSYKRLLSMPGGGAHRGESVPQTGARELREEVGLSVDPATLRPAFEVVVWEEFKRDHVFFVELDVDREPPLTLDQREVVWANFIEAQDALRLPLSAHVRAYLTDAVRRRHAPPP</sequence>
<gene>
    <name evidence="5" type="ORF">SAMN05444354_11599</name>
</gene>
<dbReference type="EMBL" id="FOAP01000015">
    <property type="protein sequence ID" value="SEM35317.1"/>
    <property type="molecule type" value="Genomic_DNA"/>
</dbReference>
<name>A0A1H7XQ58_STIAU</name>
<comment type="cofactor">
    <cofactor evidence="1">
        <name>Mg(2+)</name>
        <dbReference type="ChEBI" id="CHEBI:18420"/>
    </cofactor>
</comment>
<protein>
    <submittedName>
        <fullName evidence="5">ADP-ribose pyrophosphatase YjhB, NUDIX family</fullName>
    </submittedName>
</protein>
<dbReference type="GO" id="GO:0016787">
    <property type="term" value="F:hydrolase activity"/>
    <property type="evidence" value="ECO:0007669"/>
    <property type="project" value="UniProtKB-KW"/>
</dbReference>
<organism evidence="5 6">
    <name type="scientific">Stigmatella aurantiaca</name>
    <dbReference type="NCBI Taxonomy" id="41"/>
    <lineage>
        <taxon>Bacteria</taxon>
        <taxon>Pseudomonadati</taxon>
        <taxon>Myxococcota</taxon>
        <taxon>Myxococcia</taxon>
        <taxon>Myxococcales</taxon>
        <taxon>Cystobacterineae</taxon>
        <taxon>Archangiaceae</taxon>
        <taxon>Stigmatella</taxon>
    </lineage>
</organism>
<dbReference type="Proteomes" id="UP000182719">
    <property type="component" value="Unassembled WGS sequence"/>
</dbReference>
<dbReference type="Gene3D" id="3.90.79.10">
    <property type="entry name" value="Nucleoside Triphosphate Pyrophosphohydrolase"/>
    <property type="match status" value="1"/>
</dbReference>
<reference evidence="6" key="1">
    <citation type="submission" date="2016-10" db="EMBL/GenBank/DDBJ databases">
        <authorList>
            <person name="Varghese N."/>
            <person name="Submissions S."/>
        </authorList>
    </citation>
    <scope>NUCLEOTIDE SEQUENCE [LARGE SCALE GENOMIC DNA]</scope>
    <source>
        <strain evidence="6">DSM 17044</strain>
    </source>
</reference>
<evidence type="ECO:0000256" key="1">
    <source>
        <dbReference type="ARBA" id="ARBA00001946"/>
    </source>
</evidence>
<evidence type="ECO:0000313" key="6">
    <source>
        <dbReference type="Proteomes" id="UP000182719"/>
    </source>
</evidence>
<evidence type="ECO:0000313" key="5">
    <source>
        <dbReference type="EMBL" id="SEM35317.1"/>
    </source>
</evidence>
<dbReference type="AlphaFoldDB" id="A0A1H7XQ58"/>
<keyword evidence="6" id="KW-1185">Reference proteome</keyword>
<keyword evidence="2" id="KW-0378">Hydrolase</keyword>
<dbReference type="OrthoDB" id="9806150at2"/>
<keyword evidence="3" id="KW-0460">Magnesium</keyword>
<dbReference type="PROSITE" id="PS51462">
    <property type="entry name" value="NUDIX"/>
    <property type="match status" value="1"/>
</dbReference>
<evidence type="ECO:0000259" key="4">
    <source>
        <dbReference type="PROSITE" id="PS51462"/>
    </source>
</evidence>
<proteinExistence type="predicted"/>
<feature type="domain" description="Nudix hydrolase" evidence="4">
    <location>
        <begin position="35"/>
        <end position="165"/>
    </location>
</feature>
<evidence type="ECO:0000256" key="3">
    <source>
        <dbReference type="ARBA" id="ARBA00022842"/>
    </source>
</evidence>
<dbReference type="PANTHER" id="PTHR43046">
    <property type="entry name" value="GDP-MANNOSE MANNOSYL HYDROLASE"/>
    <property type="match status" value="1"/>
</dbReference>
<dbReference type="SUPFAM" id="SSF55811">
    <property type="entry name" value="Nudix"/>
    <property type="match status" value="1"/>
</dbReference>
<evidence type="ECO:0000256" key="2">
    <source>
        <dbReference type="ARBA" id="ARBA00022801"/>
    </source>
</evidence>
<accession>A0A1H7XQ58</accession>
<dbReference type="Pfam" id="PF00293">
    <property type="entry name" value="NUDIX"/>
    <property type="match status" value="1"/>
</dbReference>
<dbReference type="InterPro" id="IPR000086">
    <property type="entry name" value="NUDIX_hydrolase_dom"/>
</dbReference>
<dbReference type="PANTHER" id="PTHR43046:SF12">
    <property type="entry name" value="GDP-MANNOSE MANNOSYL HYDROLASE"/>
    <property type="match status" value="1"/>
</dbReference>
<dbReference type="InterPro" id="IPR015797">
    <property type="entry name" value="NUDIX_hydrolase-like_dom_sf"/>
</dbReference>